<dbReference type="Proteomes" id="UP001345013">
    <property type="component" value="Unassembled WGS sequence"/>
</dbReference>
<evidence type="ECO:0000256" key="1">
    <source>
        <dbReference type="SAM" id="SignalP"/>
    </source>
</evidence>
<dbReference type="PROSITE" id="PS51257">
    <property type="entry name" value="PROKAR_LIPOPROTEIN"/>
    <property type="match status" value="1"/>
</dbReference>
<accession>A0ABR0KGQ3</accession>
<dbReference type="InterPro" id="IPR058645">
    <property type="entry name" value="NTF2-like_dom_7"/>
</dbReference>
<organism evidence="3 4">
    <name type="scientific">Lithohypha guttulata</name>
    <dbReference type="NCBI Taxonomy" id="1690604"/>
    <lineage>
        <taxon>Eukaryota</taxon>
        <taxon>Fungi</taxon>
        <taxon>Dikarya</taxon>
        <taxon>Ascomycota</taxon>
        <taxon>Pezizomycotina</taxon>
        <taxon>Eurotiomycetes</taxon>
        <taxon>Chaetothyriomycetidae</taxon>
        <taxon>Chaetothyriales</taxon>
        <taxon>Trichomeriaceae</taxon>
        <taxon>Lithohypha</taxon>
    </lineage>
</organism>
<dbReference type="Pfam" id="PF26534">
    <property type="entry name" value="NTF2_7"/>
    <property type="match status" value="1"/>
</dbReference>
<evidence type="ECO:0000259" key="2">
    <source>
        <dbReference type="Pfam" id="PF26534"/>
    </source>
</evidence>
<feature type="chain" id="PRO_5046577813" description="NTF2-like domain-containing protein" evidence="1">
    <location>
        <begin position="24"/>
        <end position="173"/>
    </location>
</feature>
<proteinExistence type="predicted"/>
<feature type="domain" description="NTF2-like" evidence="2">
    <location>
        <begin position="25"/>
        <end position="163"/>
    </location>
</feature>
<reference evidence="3 4" key="1">
    <citation type="submission" date="2023-08" db="EMBL/GenBank/DDBJ databases">
        <title>Black Yeasts Isolated from many extreme environments.</title>
        <authorList>
            <person name="Coleine C."/>
            <person name="Stajich J.E."/>
            <person name="Selbmann L."/>
        </authorList>
    </citation>
    <scope>NUCLEOTIDE SEQUENCE [LARGE SCALE GENOMIC DNA]</scope>
    <source>
        <strain evidence="3 4">CCFEE 5885</strain>
    </source>
</reference>
<feature type="signal peptide" evidence="1">
    <location>
        <begin position="1"/>
        <end position="23"/>
    </location>
</feature>
<dbReference type="EMBL" id="JAVRRG010000025">
    <property type="protein sequence ID" value="KAK5095927.1"/>
    <property type="molecule type" value="Genomic_DNA"/>
</dbReference>
<evidence type="ECO:0000313" key="3">
    <source>
        <dbReference type="EMBL" id="KAK5095927.1"/>
    </source>
</evidence>
<keyword evidence="4" id="KW-1185">Reference proteome</keyword>
<evidence type="ECO:0000313" key="4">
    <source>
        <dbReference type="Proteomes" id="UP001345013"/>
    </source>
</evidence>
<comment type="caution">
    <text evidence="3">The sequence shown here is derived from an EMBL/GenBank/DDBJ whole genome shotgun (WGS) entry which is preliminary data.</text>
</comment>
<protein>
    <recommendedName>
        <fullName evidence="2">NTF2-like domain-containing protein</fullName>
    </recommendedName>
</protein>
<keyword evidence="1" id="KW-0732">Signal</keyword>
<sequence>MKFLQALSTSLFAALACAPVASAWQCLSDDDAANIIDAQRTFLLRQDKAAGRAAVENLFAPDLLELSDSINALRGVTLGTPVYTNASAYIEDTLSQNPLQQLNTVEQFHTCNKILWYWEMIGVGGPGKPRARGMSITSVDESMQVTGHQIEFNSLTWAENIGYNCTAPEGYAK</sequence>
<name>A0ABR0KGQ3_9EURO</name>
<gene>
    <name evidence="3" type="ORF">LTR24_002891</name>
</gene>